<evidence type="ECO:0000313" key="2">
    <source>
        <dbReference type="EMBL" id="KAF5357539.1"/>
    </source>
</evidence>
<proteinExistence type="predicted"/>
<sequence length="170" mass="17825">MLSKFTRFFSALCFFLAVLSLVSAASVAVAAPDQAVEKRQGSEVVSILEQLLGTLNTVKPQLVAIQQAGNATTANVSPLVKEITGALSTTAGKLGNLLNPFAGLRRRQVDISGIISEITSVIEDIVTVLKSLLTVQNIDTLVTLINDGFEIATNVLKFVAAILGLVTAAT</sequence>
<keyword evidence="1" id="KW-0732">Signal</keyword>
<evidence type="ECO:0000313" key="3">
    <source>
        <dbReference type="Proteomes" id="UP000518752"/>
    </source>
</evidence>
<organism evidence="2 3">
    <name type="scientific">Collybiopsis confluens</name>
    <dbReference type="NCBI Taxonomy" id="2823264"/>
    <lineage>
        <taxon>Eukaryota</taxon>
        <taxon>Fungi</taxon>
        <taxon>Dikarya</taxon>
        <taxon>Basidiomycota</taxon>
        <taxon>Agaricomycotina</taxon>
        <taxon>Agaricomycetes</taxon>
        <taxon>Agaricomycetidae</taxon>
        <taxon>Agaricales</taxon>
        <taxon>Marasmiineae</taxon>
        <taxon>Omphalotaceae</taxon>
        <taxon>Collybiopsis</taxon>
    </lineage>
</organism>
<evidence type="ECO:0000256" key="1">
    <source>
        <dbReference type="SAM" id="SignalP"/>
    </source>
</evidence>
<accession>A0A8H5G3B5</accession>
<keyword evidence="3" id="KW-1185">Reference proteome</keyword>
<protein>
    <recommendedName>
        <fullName evidence="4">Transmembrane protein</fullName>
    </recommendedName>
</protein>
<feature type="chain" id="PRO_5034687909" description="Transmembrane protein" evidence="1">
    <location>
        <begin position="25"/>
        <end position="170"/>
    </location>
</feature>
<comment type="caution">
    <text evidence="2">The sequence shown here is derived from an EMBL/GenBank/DDBJ whole genome shotgun (WGS) entry which is preliminary data.</text>
</comment>
<evidence type="ECO:0008006" key="4">
    <source>
        <dbReference type="Google" id="ProtNLM"/>
    </source>
</evidence>
<feature type="signal peptide" evidence="1">
    <location>
        <begin position="1"/>
        <end position="24"/>
    </location>
</feature>
<gene>
    <name evidence="2" type="ORF">D9757_012359</name>
</gene>
<dbReference type="EMBL" id="JAACJN010000236">
    <property type="protein sequence ID" value="KAF5357539.1"/>
    <property type="molecule type" value="Genomic_DNA"/>
</dbReference>
<dbReference type="AlphaFoldDB" id="A0A8H5G3B5"/>
<dbReference type="OrthoDB" id="2575973at2759"/>
<name>A0A8H5G3B5_9AGAR</name>
<dbReference type="Proteomes" id="UP000518752">
    <property type="component" value="Unassembled WGS sequence"/>
</dbReference>
<reference evidence="2 3" key="1">
    <citation type="journal article" date="2020" name="ISME J.">
        <title>Uncovering the hidden diversity of litter-decomposition mechanisms in mushroom-forming fungi.</title>
        <authorList>
            <person name="Floudas D."/>
            <person name="Bentzer J."/>
            <person name="Ahren D."/>
            <person name="Johansson T."/>
            <person name="Persson P."/>
            <person name="Tunlid A."/>
        </authorList>
    </citation>
    <scope>NUCLEOTIDE SEQUENCE [LARGE SCALE GENOMIC DNA]</scope>
    <source>
        <strain evidence="2 3">CBS 406.79</strain>
    </source>
</reference>